<gene>
    <name evidence="8" type="ORF">E0Z10_g3760</name>
</gene>
<evidence type="ECO:0000313" key="9">
    <source>
        <dbReference type="Proteomes" id="UP000297716"/>
    </source>
</evidence>
<evidence type="ECO:0000256" key="5">
    <source>
        <dbReference type="ARBA" id="ARBA00023242"/>
    </source>
</evidence>
<dbReference type="GO" id="GO:0008270">
    <property type="term" value="F:zinc ion binding"/>
    <property type="evidence" value="ECO:0007669"/>
    <property type="project" value="InterPro"/>
</dbReference>
<evidence type="ECO:0000256" key="2">
    <source>
        <dbReference type="ARBA" id="ARBA00022833"/>
    </source>
</evidence>
<dbReference type="PANTHER" id="PTHR47660:SF3">
    <property type="entry name" value="FINGER DOMAIN PROTEIN, PUTATIVE (AFU_ORTHOLOGUE AFUA_4G03310)-RELATED"/>
    <property type="match status" value="1"/>
</dbReference>
<dbReference type="STRING" id="37992.A0A4Z0Z8Y2"/>
<dbReference type="SUPFAM" id="SSF57701">
    <property type="entry name" value="Zn2/Cys6 DNA-binding domain"/>
    <property type="match status" value="1"/>
</dbReference>
<dbReference type="OrthoDB" id="4216928at2759"/>
<sequence>MPPSISTIERSNPPPRRKSCAACIKAKRRCDLRQPSCLRCSQRKIDCSYLTHPESPSNKRDGDDTLGSPPQTGSSPNVQPPELMKDPLAEISSWDTNFDFNMDLDLSSSYNSSCLPFPTISLDEPAFPGLDFLNEGMSMDNALNSIPPTPFPTLEMVLEDPMPLVPRSPKSQTPQIASLSRIQLLRAASELTEKRLRYSIDVFKAAPEGMVLEGGTAWSHPTLYRDSMPTFFEDALAACALHRAKNTTNTPMIQRVIELRYHRLLAAPIPTGNASDILARAHAILLYQIMLFFDDSCAARALAEETLPALSESTTALVEFTRQADDEENDNASNPSRNIPLYPITAARTLYSDWTFQESLRRTLLMSFMFTQIQCLLRADFSGFMSSTFAPTAMSIETCLLSDPSRPPVFPSQDATALAAINHVLQQTPYGEEHKCDTQLLICRSFTLSAHLWHARDPVEFAVAWRDKKHLVAQPWTVWKRIDTAQADDIDQLGRILMTSGMGIEETKGWFASRGSSL</sequence>
<evidence type="ECO:0000256" key="3">
    <source>
        <dbReference type="ARBA" id="ARBA00023015"/>
    </source>
</evidence>
<keyword evidence="1" id="KW-0479">Metal-binding</keyword>
<dbReference type="CDD" id="cd00067">
    <property type="entry name" value="GAL4"/>
    <property type="match status" value="1"/>
</dbReference>
<keyword evidence="3" id="KW-0805">Transcription regulation</keyword>
<keyword evidence="2" id="KW-0862">Zinc</keyword>
<dbReference type="EMBL" id="SKBN01000054">
    <property type="protein sequence ID" value="TGJ85032.1"/>
    <property type="molecule type" value="Genomic_DNA"/>
</dbReference>
<keyword evidence="9" id="KW-1185">Reference proteome</keyword>
<dbReference type="PANTHER" id="PTHR47660">
    <property type="entry name" value="TRANSCRIPTION FACTOR WITH C2H2 AND ZN(2)-CYS(6) DNA BINDING DOMAIN (EUROFUNG)-RELATED-RELATED"/>
    <property type="match status" value="1"/>
</dbReference>
<protein>
    <recommendedName>
        <fullName evidence="7">Zn(2)-C6 fungal-type domain-containing protein</fullName>
    </recommendedName>
</protein>
<reference evidence="8 9" key="1">
    <citation type="submission" date="2019-03" db="EMBL/GenBank/DDBJ databases">
        <title>Draft genome sequence of Xylaria hypoxylon DSM 108379, a ubiquitous saprotrophic-parasitic fungi on hardwood.</title>
        <authorList>
            <person name="Buettner E."/>
            <person name="Leonhardt S."/>
            <person name="Gebauer A.M."/>
            <person name="Liers C."/>
            <person name="Hofrichter M."/>
            <person name="Kellner H."/>
        </authorList>
    </citation>
    <scope>NUCLEOTIDE SEQUENCE [LARGE SCALE GENOMIC DNA]</scope>
    <source>
        <strain evidence="8 9">DSM 108379</strain>
    </source>
</reference>
<evidence type="ECO:0000256" key="1">
    <source>
        <dbReference type="ARBA" id="ARBA00022723"/>
    </source>
</evidence>
<dbReference type="InterPro" id="IPR036864">
    <property type="entry name" value="Zn2-C6_fun-type_DNA-bd_sf"/>
</dbReference>
<evidence type="ECO:0000256" key="6">
    <source>
        <dbReference type="SAM" id="MobiDB-lite"/>
    </source>
</evidence>
<feature type="domain" description="Zn(2)-C6 fungal-type" evidence="7">
    <location>
        <begin position="19"/>
        <end position="49"/>
    </location>
</feature>
<dbReference type="SMART" id="SM00066">
    <property type="entry name" value="GAL4"/>
    <property type="match status" value="1"/>
</dbReference>
<evidence type="ECO:0000259" key="7">
    <source>
        <dbReference type="PROSITE" id="PS50048"/>
    </source>
</evidence>
<dbReference type="PROSITE" id="PS50048">
    <property type="entry name" value="ZN2_CY6_FUNGAL_2"/>
    <property type="match status" value="1"/>
</dbReference>
<dbReference type="AlphaFoldDB" id="A0A4Z0Z8Y2"/>
<proteinExistence type="predicted"/>
<name>A0A4Z0Z8Y2_9PEZI</name>
<evidence type="ECO:0000256" key="4">
    <source>
        <dbReference type="ARBA" id="ARBA00023163"/>
    </source>
</evidence>
<dbReference type="GO" id="GO:0000981">
    <property type="term" value="F:DNA-binding transcription factor activity, RNA polymerase II-specific"/>
    <property type="evidence" value="ECO:0007669"/>
    <property type="project" value="InterPro"/>
</dbReference>
<feature type="region of interest" description="Disordered" evidence="6">
    <location>
        <begin position="51"/>
        <end position="83"/>
    </location>
</feature>
<accession>A0A4Z0Z8Y2</accession>
<feature type="compositionally biased region" description="Polar residues" evidence="6">
    <location>
        <begin position="68"/>
        <end position="77"/>
    </location>
</feature>
<evidence type="ECO:0000313" key="8">
    <source>
        <dbReference type="EMBL" id="TGJ85032.1"/>
    </source>
</evidence>
<organism evidence="8 9">
    <name type="scientific">Xylaria hypoxylon</name>
    <dbReference type="NCBI Taxonomy" id="37992"/>
    <lineage>
        <taxon>Eukaryota</taxon>
        <taxon>Fungi</taxon>
        <taxon>Dikarya</taxon>
        <taxon>Ascomycota</taxon>
        <taxon>Pezizomycotina</taxon>
        <taxon>Sordariomycetes</taxon>
        <taxon>Xylariomycetidae</taxon>
        <taxon>Xylariales</taxon>
        <taxon>Xylariaceae</taxon>
        <taxon>Xylaria</taxon>
    </lineage>
</organism>
<keyword evidence="4" id="KW-0804">Transcription</keyword>
<dbReference type="Proteomes" id="UP000297716">
    <property type="component" value="Unassembled WGS sequence"/>
</dbReference>
<dbReference type="InterPro" id="IPR001138">
    <property type="entry name" value="Zn2Cys6_DnaBD"/>
</dbReference>
<keyword evidence="5" id="KW-0539">Nucleus</keyword>
<dbReference type="Pfam" id="PF00172">
    <property type="entry name" value="Zn_clus"/>
    <property type="match status" value="1"/>
</dbReference>
<comment type="caution">
    <text evidence="8">The sequence shown here is derived from an EMBL/GenBank/DDBJ whole genome shotgun (WGS) entry which is preliminary data.</text>
</comment>
<dbReference type="Gene3D" id="4.10.240.10">
    <property type="entry name" value="Zn(2)-C6 fungal-type DNA-binding domain"/>
    <property type="match status" value="1"/>
</dbReference>